<dbReference type="PROSITE" id="PS00028">
    <property type="entry name" value="ZINC_FINGER_C2H2_1"/>
    <property type="match status" value="3"/>
</dbReference>
<evidence type="ECO:0000259" key="11">
    <source>
        <dbReference type="PROSITE" id="PS50868"/>
    </source>
</evidence>
<protein>
    <recommendedName>
        <fullName evidence="15">Histone-lysine N-methyltransferase SUVR5</fullName>
    </recommendedName>
</protein>
<dbReference type="InterPro" id="IPR001214">
    <property type="entry name" value="SET_dom"/>
</dbReference>
<dbReference type="SMART" id="SM00508">
    <property type="entry name" value="PostSET"/>
    <property type="match status" value="1"/>
</dbReference>
<dbReference type="InterPro" id="IPR013087">
    <property type="entry name" value="Znf_C2H2_type"/>
</dbReference>
<evidence type="ECO:0000256" key="7">
    <source>
        <dbReference type="SAM" id="MobiDB-lite"/>
    </source>
</evidence>
<evidence type="ECO:0000256" key="2">
    <source>
        <dbReference type="ARBA" id="ARBA00022454"/>
    </source>
</evidence>
<evidence type="ECO:0000256" key="1">
    <source>
        <dbReference type="ARBA" id="ARBA00004286"/>
    </source>
</evidence>
<dbReference type="InterPro" id="IPR040689">
    <property type="entry name" value="SUVR5_Znf-C2H2_3rpt"/>
</dbReference>
<evidence type="ECO:0008006" key="15">
    <source>
        <dbReference type="Google" id="ProtNLM"/>
    </source>
</evidence>
<feature type="domain" description="C2H2-type" evidence="8">
    <location>
        <begin position="867"/>
        <end position="895"/>
    </location>
</feature>
<dbReference type="GO" id="GO:0008270">
    <property type="term" value="F:zinc ion binding"/>
    <property type="evidence" value="ECO:0007669"/>
    <property type="project" value="UniProtKB-KW"/>
</dbReference>
<evidence type="ECO:0000259" key="8">
    <source>
        <dbReference type="PROSITE" id="PS50157"/>
    </source>
</evidence>
<proteinExistence type="predicted"/>
<comment type="subcellular location">
    <subcellularLocation>
        <location evidence="1">Chromosome</location>
    </subcellularLocation>
</comment>
<dbReference type="PROSITE" id="PS50868">
    <property type="entry name" value="POST_SET"/>
    <property type="match status" value="1"/>
</dbReference>
<comment type="caution">
    <text evidence="13">The sequence shown here is derived from an EMBL/GenBank/DDBJ whole genome shotgun (WGS) entry which is preliminary data.</text>
</comment>
<dbReference type="GO" id="GO:0005694">
    <property type="term" value="C:chromosome"/>
    <property type="evidence" value="ECO:0007669"/>
    <property type="project" value="UniProtKB-SubCell"/>
</dbReference>
<dbReference type="SMART" id="SM00317">
    <property type="entry name" value="SET"/>
    <property type="match status" value="1"/>
</dbReference>
<keyword evidence="2" id="KW-0158">Chromosome</keyword>
<evidence type="ECO:0000259" key="9">
    <source>
        <dbReference type="PROSITE" id="PS50280"/>
    </source>
</evidence>
<feature type="domain" description="C2H2-type" evidence="8">
    <location>
        <begin position="735"/>
        <end position="763"/>
    </location>
</feature>
<dbReference type="SMART" id="SM00468">
    <property type="entry name" value="PreSET"/>
    <property type="match status" value="1"/>
</dbReference>
<feature type="domain" description="SET" evidence="9">
    <location>
        <begin position="1257"/>
        <end position="1389"/>
    </location>
</feature>
<dbReference type="InterPro" id="IPR007527">
    <property type="entry name" value="Znf_SWIM"/>
</dbReference>
<evidence type="ECO:0000256" key="5">
    <source>
        <dbReference type="ARBA" id="ARBA00022691"/>
    </source>
</evidence>
<dbReference type="PANTHER" id="PTHR47325">
    <property type="entry name" value="HISTONE-LYSINE N-METHYLTRANSFERASE SUVR5"/>
    <property type="match status" value="1"/>
</dbReference>
<dbReference type="PROSITE" id="PS50966">
    <property type="entry name" value="ZF_SWIM"/>
    <property type="match status" value="1"/>
</dbReference>
<evidence type="ECO:0000313" key="14">
    <source>
        <dbReference type="Proteomes" id="UP001152523"/>
    </source>
</evidence>
<dbReference type="Pfam" id="PF05033">
    <property type="entry name" value="Pre-SET"/>
    <property type="match status" value="1"/>
</dbReference>
<feature type="region of interest" description="Disordered" evidence="7">
    <location>
        <begin position="57"/>
        <end position="84"/>
    </location>
</feature>
<dbReference type="GO" id="GO:0005634">
    <property type="term" value="C:nucleus"/>
    <property type="evidence" value="ECO:0007669"/>
    <property type="project" value="InterPro"/>
</dbReference>
<accession>A0AAV0CQG4</accession>
<dbReference type="InterPro" id="IPR003616">
    <property type="entry name" value="Post-SET_dom"/>
</dbReference>
<evidence type="ECO:0000256" key="4">
    <source>
        <dbReference type="ARBA" id="ARBA00022679"/>
    </source>
</evidence>
<organism evidence="13 14">
    <name type="scientific">Cuscuta epithymum</name>
    <dbReference type="NCBI Taxonomy" id="186058"/>
    <lineage>
        <taxon>Eukaryota</taxon>
        <taxon>Viridiplantae</taxon>
        <taxon>Streptophyta</taxon>
        <taxon>Embryophyta</taxon>
        <taxon>Tracheophyta</taxon>
        <taxon>Spermatophyta</taxon>
        <taxon>Magnoliopsida</taxon>
        <taxon>eudicotyledons</taxon>
        <taxon>Gunneridae</taxon>
        <taxon>Pentapetalae</taxon>
        <taxon>asterids</taxon>
        <taxon>lamiids</taxon>
        <taxon>Solanales</taxon>
        <taxon>Convolvulaceae</taxon>
        <taxon>Cuscuteae</taxon>
        <taxon>Cuscuta</taxon>
        <taxon>Cuscuta subgen. Cuscuta</taxon>
    </lineage>
</organism>
<keyword evidence="14" id="KW-1185">Reference proteome</keyword>
<dbReference type="PROSITE" id="PS50867">
    <property type="entry name" value="PRE_SET"/>
    <property type="match status" value="1"/>
</dbReference>
<keyword evidence="6" id="KW-0863">Zinc-finger</keyword>
<dbReference type="PROSITE" id="PS50157">
    <property type="entry name" value="ZINC_FINGER_C2H2_2"/>
    <property type="match status" value="3"/>
</dbReference>
<dbReference type="GO" id="GO:0042054">
    <property type="term" value="F:histone methyltransferase activity"/>
    <property type="evidence" value="ECO:0007669"/>
    <property type="project" value="InterPro"/>
</dbReference>
<evidence type="ECO:0000259" key="12">
    <source>
        <dbReference type="PROSITE" id="PS50966"/>
    </source>
</evidence>
<feature type="domain" description="Post-SET" evidence="11">
    <location>
        <begin position="1397"/>
        <end position="1413"/>
    </location>
</feature>
<dbReference type="Gene3D" id="3.30.160.60">
    <property type="entry name" value="Classic Zinc Finger"/>
    <property type="match status" value="2"/>
</dbReference>
<feature type="domain" description="C2H2-type" evidence="8">
    <location>
        <begin position="769"/>
        <end position="792"/>
    </location>
</feature>
<dbReference type="PROSITE" id="PS50280">
    <property type="entry name" value="SET"/>
    <property type="match status" value="1"/>
</dbReference>
<dbReference type="GO" id="GO:0032259">
    <property type="term" value="P:methylation"/>
    <property type="evidence" value="ECO:0007669"/>
    <property type="project" value="UniProtKB-KW"/>
</dbReference>
<dbReference type="Pfam" id="PF00856">
    <property type="entry name" value="SET"/>
    <property type="match status" value="1"/>
</dbReference>
<dbReference type="PANTHER" id="PTHR47325:SF1">
    <property type="entry name" value="HISTONE-LYSINE N-METHYLTRANSFERASE SUVR5"/>
    <property type="match status" value="1"/>
</dbReference>
<dbReference type="SUPFAM" id="SSF82199">
    <property type="entry name" value="SET domain"/>
    <property type="match status" value="1"/>
</dbReference>
<name>A0AAV0CQG4_9ASTE</name>
<dbReference type="Proteomes" id="UP001152523">
    <property type="component" value="Unassembled WGS sequence"/>
</dbReference>
<keyword evidence="6" id="KW-0862">Zinc</keyword>
<sequence length="1413" mass="160198">MEVLSTYCPQEEAKTSLLHVEEQNHLNFLEQDQTADFDDMKRQDGVQWTIEDMPTSETHFSGEACNENEEGGTKLSADSHESQDENIEISQPFVNETESEQVNENQEGETFPCETPLLERDEALAVWVKWRGKWQAGIKCARADWPLSTMRAKPTHDRKKYLVIFFPRTRNFSWADVLLVCPINHFPQPIAYKTHNIGVEMVKDLTLPHRFVMQKIAVGILNIFDQLHREVLVETSRYIVVWKEFTLEASKCKDYPDIGRMLLKIQEIILPQYKSPLWRENLLQSWVQRCQNANSAEAAEMLKEEMVDSILWNDISSLPSDLAQVELSLEWKNCKQEAMKWFSVSNPLSTTCGDPQKLTTDGSSPLEDVGLQHCKKRAKLEVRRPDTHPFQPVGHEVSPIVTGSGIFGGSDVPVDNALLNSEHTKAESNGWGDVIVEAANSEVTPITKNRQCIAFIEAKGRQCVRWANDGDVYCCVHLVSRFSSTTSSKTESTTPLEVGACEGTTVLGTNCKHRSLPGSSFCKKHRPKVGDITKVPFLSPATQPKKRKHEEVLDVDPISVIGGNNSLVPMSDYHQHKEYSNDADEPLMCVGLWAQDGGGETCSETAKRHSLYCEKHLPSWLKRARDGKSRIISKEVFVQLLRSCGQSREQKLHLHQACELFYRLFKTLLSRRNSVPKEAQFQWAIAEASKDVWIREFILKLVFGEKERLKRHWGFSFNESGAATNHGDDDDENVISCKICSDTFMDDQELGRHWIDKHNKEAEWMFRGYVCAICLDSFTDKKVLESHVQERHHVEFVEQCVLFQCISCSSHFGNQDQLWSHVLSVHPSNFRLSNPPPPHLQPQPGSLSGSEDFLPNVESINSEDKKFICKFCGMKFDLLPDLGRHHQAAHMGPSLVSSRLSKRGIRFYAYKLKSGRLTRPKFKKSLASVASYRIRSRSAQNIKKRIQSAISVGAGACFSRPPEASSSVDSLDHEQCLTIAKMLFTQMKKTKPRPNNSDILSLARSVCCKVRLKDSLEASYGVLMPERIYLKAAKLCSEQNVLVSWHLDGFICPNGCELLNDHPHCIPPLVPLLSRPRFATHNAANVSEWRSDESHFVIDCQQIRHEPSDRTIILCDDISFGRESVPITCVVEDIFLGSLHIPPDDSDGQIALPWESFSYVTMPIIDQSMQLDIYSSQLGCSCPNLTCSSQTCDHVYLFENDYEDARDIHGQPMCGRFPYDDRGRIILEEGYVVYECNQRCSCGKSCQNRVLQNGVQVKLEIFKTETKGWAVRAREAIIRGTFVCEFIGEVIDEEEANRRRCRYGKEGCAYFLDIDAQINDMSRLVEGQSSYVIDATNYGNISRYINHSCSPNMANHQVVVESMDYQLAHIGLYANRDILAGEELTIDYHYKPLPAEEGIPCLCGSSHCRGRLY</sequence>
<keyword evidence="5" id="KW-0949">S-adenosyl-L-methionine</keyword>
<gene>
    <name evidence="13" type="ORF">CEPIT_LOCUS8329</name>
</gene>
<dbReference type="SMART" id="SM00355">
    <property type="entry name" value="ZnF_C2H2"/>
    <property type="match status" value="4"/>
</dbReference>
<dbReference type="Gene3D" id="2.170.270.10">
    <property type="entry name" value="SET domain"/>
    <property type="match status" value="1"/>
</dbReference>
<feature type="domain" description="Pre-SET" evidence="10">
    <location>
        <begin position="1178"/>
        <end position="1254"/>
    </location>
</feature>
<evidence type="ECO:0000313" key="13">
    <source>
        <dbReference type="EMBL" id="CAH9083040.1"/>
    </source>
</evidence>
<keyword evidence="6" id="KW-0479">Metal-binding</keyword>
<keyword evidence="4" id="KW-0808">Transferase</keyword>
<dbReference type="InterPro" id="IPR007728">
    <property type="entry name" value="Pre-SET_dom"/>
</dbReference>
<reference evidence="13" key="1">
    <citation type="submission" date="2022-07" db="EMBL/GenBank/DDBJ databases">
        <authorList>
            <person name="Macas J."/>
            <person name="Novak P."/>
            <person name="Neumann P."/>
        </authorList>
    </citation>
    <scope>NUCLEOTIDE SEQUENCE</scope>
</reference>
<dbReference type="InterPro" id="IPR046341">
    <property type="entry name" value="SET_dom_sf"/>
</dbReference>
<dbReference type="Pfam" id="PF18868">
    <property type="entry name" value="zf-C2H2_3rep"/>
    <property type="match status" value="1"/>
</dbReference>
<evidence type="ECO:0000256" key="6">
    <source>
        <dbReference type="PROSITE-ProRule" id="PRU00042"/>
    </source>
</evidence>
<evidence type="ECO:0000259" key="10">
    <source>
        <dbReference type="PROSITE" id="PS50867"/>
    </source>
</evidence>
<evidence type="ECO:0000256" key="3">
    <source>
        <dbReference type="ARBA" id="ARBA00022603"/>
    </source>
</evidence>
<keyword evidence="3" id="KW-0489">Methyltransferase</keyword>
<feature type="domain" description="SWIM-type" evidence="12">
    <location>
        <begin position="1165"/>
        <end position="1203"/>
    </location>
</feature>
<dbReference type="EMBL" id="CAMAPF010000040">
    <property type="protein sequence ID" value="CAH9083040.1"/>
    <property type="molecule type" value="Genomic_DNA"/>
</dbReference>